<comment type="cofactor">
    <cofactor evidence="1">
        <name>Mg(2+)</name>
        <dbReference type="ChEBI" id="CHEBI:18420"/>
    </cofactor>
</comment>
<accession>A0A1T4T6I5</accession>
<comment type="similarity">
    <text evidence="3">Belongs to the Nudix hydrolase family.</text>
</comment>
<evidence type="ECO:0000313" key="6">
    <source>
        <dbReference type="Proteomes" id="UP000190135"/>
    </source>
</evidence>
<dbReference type="InterPro" id="IPR020084">
    <property type="entry name" value="NUDIX_hydrolase_CS"/>
</dbReference>
<name>A0A1T4T6I5_9HYPH</name>
<dbReference type="AlphaFoldDB" id="A0A1T4T6I5"/>
<dbReference type="PANTHER" id="PTHR43736">
    <property type="entry name" value="ADP-RIBOSE PYROPHOSPHATASE"/>
    <property type="match status" value="1"/>
</dbReference>
<dbReference type="CDD" id="cd04673">
    <property type="entry name" value="NUDIX_ADPRase"/>
    <property type="match status" value="1"/>
</dbReference>
<dbReference type="InterPro" id="IPR020476">
    <property type="entry name" value="Nudix_hydrolase"/>
</dbReference>
<evidence type="ECO:0000256" key="1">
    <source>
        <dbReference type="ARBA" id="ARBA00001946"/>
    </source>
</evidence>
<dbReference type="EMBL" id="FUXL01000020">
    <property type="protein sequence ID" value="SKA36150.1"/>
    <property type="molecule type" value="Genomic_DNA"/>
</dbReference>
<evidence type="ECO:0000256" key="2">
    <source>
        <dbReference type="ARBA" id="ARBA00022801"/>
    </source>
</evidence>
<keyword evidence="6" id="KW-1185">Reference proteome</keyword>
<dbReference type="STRING" id="1365950.SAMN05428963_12036"/>
<evidence type="ECO:0000313" key="5">
    <source>
        <dbReference type="EMBL" id="SKA36150.1"/>
    </source>
</evidence>
<sequence>MEKSRPLLGVSACIFSGERILLVERSQPPYAGILSLPGGKVEFGEALESAARREVVEETGITLGALAFLKFHEILIPEHAVHVVLAVFVALEDVDGTTRPTAGDDARSARFHTPAELDALHRADRLTDGLIPIVQTARAFRQS</sequence>
<proteinExistence type="inferred from homology"/>
<gene>
    <name evidence="5" type="ORF">SAMN05428963_12036</name>
</gene>
<dbReference type="SUPFAM" id="SSF55811">
    <property type="entry name" value="Nudix"/>
    <property type="match status" value="1"/>
</dbReference>
<dbReference type="InterPro" id="IPR015797">
    <property type="entry name" value="NUDIX_hydrolase-like_dom_sf"/>
</dbReference>
<keyword evidence="2 3" id="KW-0378">Hydrolase</keyword>
<dbReference type="Gene3D" id="3.90.79.10">
    <property type="entry name" value="Nucleoside Triphosphate Pyrophosphohydrolase"/>
    <property type="match status" value="1"/>
</dbReference>
<dbReference type="PRINTS" id="PR00502">
    <property type="entry name" value="NUDIXFAMILY"/>
</dbReference>
<dbReference type="PROSITE" id="PS00893">
    <property type="entry name" value="NUDIX_BOX"/>
    <property type="match status" value="1"/>
</dbReference>
<dbReference type="Pfam" id="PF00293">
    <property type="entry name" value="NUDIX"/>
    <property type="match status" value="1"/>
</dbReference>
<feature type="domain" description="Nudix hydrolase" evidence="4">
    <location>
        <begin position="5"/>
        <end position="139"/>
    </location>
</feature>
<dbReference type="InterPro" id="IPR000086">
    <property type="entry name" value="NUDIX_hydrolase_dom"/>
</dbReference>
<dbReference type="PANTHER" id="PTHR43736:SF1">
    <property type="entry name" value="DIHYDRONEOPTERIN TRIPHOSPHATE DIPHOSPHATASE"/>
    <property type="match status" value="1"/>
</dbReference>
<dbReference type="GO" id="GO:0016787">
    <property type="term" value="F:hydrolase activity"/>
    <property type="evidence" value="ECO:0007669"/>
    <property type="project" value="UniProtKB-KW"/>
</dbReference>
<dbReference type="Proteomes" id="UP000190135">
    <property type="component" value="Unassembled WGS sequence"/>
</dbReference>
<reference evidence="5 6" key="1">
    <citation type="submission" date="2017-02" db="EMBL/GenBank/DDBJ databases">
        <authorList>
            <person name="Peterson S.W."/>
        </authorList>
    </citation>
    <scope>NUCLEOTIDE SEQUENCE [LARGE SCALE GENOMIC DNA]</scope>
    <source>
        <strain evidence="5 6">USBA 369</strain>
    </source>
</reference>
<evidence type="ECO:0000259" key="4">
    <source>
        <dbReference type="PROSITE" id="PS51462"/>
    </source>
</evidence>
<evidence type="ECO:0000256" key="3">
    <source>
        <dbReference type="RuleBase" id="RU003476"/>
    </source>
</evidence>
<dbReference type="PROSITE" id="PS51462">
    <property type="entry name" value="NUDIX"/>
    <property type="match status" value="1"/>
</dbReference>
<organism evidence="5 6">
    <name type="scientific">Consotaella salsifontis</name>
    <dbReference type="NCBI Taxonomy" id="1365950"/>
    <lineage>
        <taxon>Bacteria</taxon>
        <taxon>Pseudomonadati</taxon>
        <taxon>Pseudomonadota</taxon>
        <taxon>Alphaproteobacteria</taxon>
        <taxon>Hyphomicrobiales</taxon>
        <taxon>Aurantimonadaceae</taxon>
        <taxon>Consotaella</taxon>
    </lineage>
</organism>
<protein>
    <submittedName>
        <fullName evidence="5">ADP-ribose pyrophosphatase YjhB, NUDIX family</fullName>
    </submittedName>
</protein>